<dbReference type="AlphaFoldDB" id="A0A1Q5TFN3"/>
<protein>
    <submittedName>
        <fullName evidence="1">Uncharacterized protein</fullName>
    </submittedName>
</protein>
<evidence type="ECO:0000313" key="1">
    <source>
        <dbReference type="EMBL" id="OKO99012.1"/>
    </source>
</evidence>
<sequence length="99" mass="10731">MAINMLTSYSSPPLDQFSQIVRRRVGMHGPIDRAGTARRDLYLPRGTYVGTRVAWNCCGVISAQTCGAGKLSRTLSSDLTRDSRRAFRGVTGVISGSHS</sequence>
<gene>
    <name evidence="1" type="ORF">PENSUB_8929</name>
</gene>
<dbReference type="Proteomes" id="UP000186955">
    <property type="component" value="Unassembled WGS sequence"/>
</dbReference>
<name>A0A1Q5TFN3_9EURO</name>
<keyword evidence="2" id="KW-1185">Reference proteome</keyword>
<reference evidence="1 2" key="1">
    <citation type="submission" date="2016-10" db="EMBL/GenBank/DDBJ databases">
        <title>Genome sequence of the ascomycete fungus Penicillium subrubescens.</title>
        <authorList>
            <person name="De Vries R.P."/>
            <person name="Peng M."/>
            <person name="Dilokpimol A."/>
            <person name="Hilden K."/>
            <person name="Makela M.R."/>
            <person name="Grigoriev I."/>
            <person name="Riley R."/>
            <person name="Granchi Z."/>
        </authorList>
    </citation>
    <scope>NUCLEOTIDE SEQUENCE [LARGE SCALE GENOMIC DNA]</scope>
    <source>
        <strain evidence="1 2">CBS 132785</strain>
    </source>
</reference>
<evidence type="ECO:0000313" key="2">
    <source>
        <dbReference type="Proteomes" id="UP000186955"/>
    </source>
</evidence>
<organism evidence="1 2">
    <name type="scientific">Penicillium subrubescens</name>
    <dbReference type="NCBI Taxonomy" id="1316194"/>
    <lineage>
        <taxon>Eukaryota</taxon>
        <taxon>Fungi</taxon>
        <taxon>Dikarya</taxon>
        <taxon>Ascomycota</taxon>
        <taxon>Pezizomycotina</taxon>
        <taxon>Eurotiomycetes</taxon>
        <taxon>Eurotiomycetidae</taxon>
        <taxon>Eurotiales</taxon>
        <taxon>Aspergillaceae</taxon>
        <taxon>Penicillium</taxon>
    </lineage>
</organism>
<proteinExistence type="predicted"/>
<comment type="caution">
    <text evidence="1">The sequence shown here is derived from an EMBL/GenBank/DDBJ whole genome shotgun (WGS) entry which is preliminary data.</text>
</comment>
<dbReference type="EMBL" id="MNBE01000665">
    <property type="protein sequence ID" value="OKO99012.1"/>
    <property type="molecule type" value="Genomic_DNA"/>
</dbReference>
<accession>A0A1Q5TFN3</accession>